<evidence type="ECO:0000313" key="2">
    <source>
        <dbReference type="EMBL" id="KAK9775515.1"/>
    </source>
</evidence>
<dbReference type="EMBL" id="JARVKM010000034">
    <property type="protein sequence ID" value="KAK9775515.1"/>
    <property type="molecule type" value="Genomic_DNA"/>
</dbReference>
<sequence>MAPALLDISPDLSMVGSRLGMASIFAGLGFLVGPPIAGAIRASSAGYFGESAFAGSTYLLALVVMGLVYRKRTRSAALSRSGGNTSSSEVSLAIEMKVETSWSVVFLTLAQAFLIAVLAMFECCTETNIYGSLFNG</sequence>
<keyword evidence="1" id="KW-0812">Transmembrane</keyword>
<dbReference type="Proteomes" id="UP001465668">
    <property type="component" value="Unassembled WGS sequence"/>
</dbReference>
<gene>
    <name evidence="2" type="ORF">SCAR479_07904</name>
</gene>
<protein>
    <submittedName>
        <fullName evidence="2">Major facilitator superfamily domain-containing protein</fullName>
    </submittedName>
</protein>
<feature type="transmembrane region" description="Helical" evidence="1">
    <location>
        <begin position="21"/>
        <end position="40"/>
    </location>
</feature>
<feature type="transmembrane region" description="Helical" evidence="1">
    <location>
        <begin position="52"/>
        <end position="69"/>
    </location>
</feature>
<organism evidence="2 3">
    <name type="scientific">Seiridium cardinale</name>
    <dbReference type="NCBI Taxonomy" id="138064"/>
    <lineage>
        <taxon>Eukaryota</taxon>
        <taxon>Fungi</taxon>
        <taxon>Dikarya</taxon>
        <taxon>Ascomycota</taxon>
        <taxon>Pezizomycotina</taxon>
        <taxon>Sordariomycetes</taxon>
        <taxon>Xylariomycetidae</taxon>
        <taxon>Amphisphaeriales</taxon>
        <taxon>Sporocadaceae</taxon>
        <taxon>Seiridium</taxon>
    </lineage>
</organism>
<feature type="transmembrane region" description="Helical" evidence="1">
    <location>
        <begin position="102"/>
        <end position="121"/>
    </location>
</feature>
<evidence type="ECO:0000313" key="3">
    <source>
        <dbReference type="Proteomes" id="UP001465668"/>
    </source>
</evidence>
<accession>A0ABR2XNX8</accession>
<name>A0ABR2XNX8_9PEZI</name>
<comment type="caution">
    <text evidence="2">The sequence shown here is derived from an EMBL/GenBank/DDBJ whole genome shotgun (WGS) entry which is preliminary data.</text>
</comment>
<proteinExistence type="predicted"/>
<keyword evidence="1" id="KW-0472">Membrane</keyword>
<evidence type="ECO:0000256" key="1">
    <source>
        <dbReference type="SAM" id="Phobius"/>
    </source>
</evidence>
<reference evidence="2 3" key="1">
    <citation type="submission" date="2024-02" db="EMBL/GenBank/DDBJ databases">
        <title>First draft genome assembly of two strains of Seiridium cardinale.</title>
        <authorList>
            <person name="Emiliani G."/>
            <person name="Scali E."/>
        </authorList>
    </citation>
    <scope>NUCLEOTIDE SEQUENCE [LARGE SCALE GENOMIC DNA]</scope>
    <source>
        <strain evidence="2 3">BM-138-000479</strain>
    </source>
</reference>
<keyword evidence="3" id="KW-1185">Reference proteome</keyword>
<keyword evidence="1" id="KW-1133">Transmembrane helix</keyword>